<evidence type="ECO:0000256" key="6">
    <source>
        <dbReference type="ARBA" id="ARBA00023002"/>
    </source>
</evidence>
<feature type="non-terminal residue" evidence="7">
    <location>
        <position position="339"/>
    </location>
</feature>
<dbReference type="Gene3D" id="3.20.20.220">
    <property type="match status" value="1"/>
</dbReference>
<name>A0A382AE66_9ZZZZ</name>
<dbReference type="InterPro" id="IPR029041">
    <property type="entry name" value="FAD-linked_oxidoreductase-like"/>
</dbReference>
<comment type="pathway">
    <text evidence="2">One-carbon metabolism; tetrahydrofolate interconversion.</text>
</comment>
<evidence type="ECO:0000256" key="2">
    <source>
        <dbReference type="ARBA" id="ARBA00004777"/>
    </source>
</evidence>
<evidence type="ECO:0000256" key="5">
    <source>
        <dbReference type="ARBA" id="ARBA00022827"/>
    </source>
</evidence>
<proteinExistence type="inferred from homology"/>
<dbReference type="GO" id="GO:0005829">
    <property type="term" value="C:cytosol"/>
    <property type="evidence" value="ECO:0007669"/>
    <property type="project" value="TreeGrafter"/>
</dbReference>
<dbReference type="GO" id="GO:0009086">
    <property type="term" value="P:methionine biosynthetic process"/>
    <property type="evidence" value="ECO:0007669"/>
    <property type="project" value="TreeGrafter"/>
</dbReference>
<sequence>MVTQTRIALIFSRLVVGLIHQPSQILLPTRFRRAAQVYSFRSSNPGLLSTNSFTLSDLLVQRFIEALSGEAFVLTAELSLSPKLNSTAIVKMAKELSDFVSGVQIPDHTNARPHISNLTASGLLLQAGIDPIMHMNSRDRNRISLQSDLLSAQVVGITSILLMRGMDLPPDHRPRATSIFDVGAIDFITTAAAIRDGGALSAARDDDVLPFQIGAIAQVFDPAPGWTPEKLKAKTDAGANFIQLPLCMNLEILRRYMQQLISAKLLWKAKVMVTVAPFTSRQEAEATKASLPDSMIPDSVLQQLGDSSDPRRTGIEICINMLHAMRQIPGISGANLLVL</sequence>
<dbReference type="PANTHER" id="PTHR45754">
    <property type="entry name" value="METHYLENETETRAHYDROFOLATE REDUCTASE"/>
    <property type="match status" value="1"/>
</dbReference>
<dbReference type="InterPro" id="IPR003171">
    <property type="entry name" value="Mehydrof_redctse-like"/>
</dbReference>
<keyword evidence="4" id="KW-0285">Flavoprotein</keyword>
<organism evidence="7">
    <name type="scientific">marine metagenome</name>
    <dbReference type="NCBI Taxonomy" id="408172"/>
    <lineage>
        <taxon>unclassified sequences</taxon>
        <taxon>metagenomes</taxon>
        <taxon>ecological metagenomes</taxon>
    </lineage>
</organism>
<dbReference type="EMBL" id="UINC01025018">
    <property type="protein sequence ID" value="SVA99828.1"/>
    <property type="molecule type" value="Genomic_DNA"/>
</dbReference>
<dbReference type="AlphaFoldDB" id="A0A382AE66"/>
<keyword evidence="6" id="KW-0560">Oxidoreductase</keyword>
<protein>
    <submittedName>
        <fullName evidence="7">Uncharacterized protein</fullName>
    </submittedName>
</protein>
<dbReference type="Pfam" id="PF02219">
    <property type="entry name" value="MTHFR"/>
    <property type="match status" value="1"/>
</dbReference>
<evidence type="ECO:0000256" key="1">
    <source>
        <dbReference type="ARBA" id="ARBA00001974"/>
    </source>
</evidence>
<dbReference type="PANTHER" id="PTHR45754:SF3">
    <property type="entry name" value="METHYLENETETRAHYDROFOLATE REDUCTASE (NADPH)"/>
    <property type="match status" value="1"/>
</dbReference>
<reference evidence="7" key="1">
    <citation type="submission" date="2018-05" db="EMBL/GenBank/DDBJ databases">
        <authorList>
            <person name="Lanie J.A."/>
            <person name="Ng W.-L."/>
            <person name="Kazmierczak K.M."/>
            <person name="Andrzejewski T.M."/>
            <person name="Davidsen T.M."/>
            <person name="Wayne K.J."/>
            <person name="Tettelin H."/>
            <person name="Glass J.I."/>
            <person name="Rusch D."/>
            <person name="Podicherti R."/>
            <person name="Tsui H.-C.T."/>
            <person name="Winkler M.E."/>
        </authorList>
    </citation>
    <scope>NUCLEOTIDE SEQUENCE</scope>
</reference>
<comment type="cofactor">
    <cofactor evidence="1">
        <name>FAD</name>
        <dbReference type="ChEBI" id="CHEBI:57692"/>
    </cofactor>
</comment>
<evidence type="ECO:0000256" key="4">
    <source>
        <dbReference type="ARBA" id="ARBA00022630"/>
    </source>
</evidence>
<evidence type="ECO:0000313" key="7">
    <source>
        <dbReference type="EMBL" id="SVA99828.1"/>
    </source>
</evidence>
<gene>
    <name evidence="7" type="ORF">METZ01_LOCUS152682</name>
</gene>
<comment type="similarity">
    <text evidence="3">Belongs to the methylenetetrahydrofolate reductase family.</text>
</comment>
<dbReference type="GO" id="GO:0004489">
    <property type="term" value="F:methylenetetrahydrofolate reductase [NAD(P)H] activity"/>
    <property type="evidence" value="ECO:0007669"/>
    <property type="project" value="InterPro"/>
</dbReference>
<dbReference type="UniPathway" id="UPA00193"/>
<accession>A0A382AE66</accession>
<dbReference type="GO" id="GO:0071949">
    <property type="term" value="F:FAD binding"/>
    <property type="evidence" value="ECO:0007669"/>
    <property type="project" value="TreeGrafter"/>
</dbReference>
<evidence type="ECO:0000256" key="3">
    <source>
        <dbReference type="ARBA" id="ARBA00006743"/>
    </source>
</evidence>
<dbReference type="SUPFAM" id="SSF51730">
    <property type="entry name" value="FAD-linked oxidoreductase"/>
    <property type="match status" value="1"/>
</dbReference>
<dbReference type="GO" id="GO:0035999">
    <property type="term" value="P:tetrahydrofolate interconversion"/>
    <property type="evidence" value="ECO:0007669"/>
    <property type="project" value="UniProtKB-UniPathway"/>
</dbReference>
<keyword evidence="5" id="KW-0274">FAD</keyword>